<gene>
    <name evidence="1" type="ORF">AJ80_01621</name>
</gene>
<dbReference type="PANTHER" id="PTHR43591:SF10">
    <property type="entry name" value="ABC TRANSMEMBRANE TYPE-1 DOMAIN-CONTAINING PROTEIN-RELATED"/>
    <property type="match status" value="1"/>
</dbReference>
<protein>
    <recommendedName>
        <fullName evidence="3">S-adenosyl-L-methionine-dependent methyltransferase</fullName>
    </recommendedName>
</protein>
<proteinExistence type="predicted"/>
<dbReference type="GO" id="GO:0008168">
    <property type="term" value="F:methyltransferase activity"/>
    <property type="evidence" value="ECO:0007669"/>
    <property type="project" value="TreeGrafter"/>
</dbReference>
<evidence type="ECO:0000313" key="2">
    <source>
        <dbReference type="Proteomes" id="UP000224634"/>
    </source>
</evidence>
<evidence type="ECO:0008006" key="3">
    <source>
        <dbReference type="Google" id="ProtNLM"/>
    </source>
</evidence>
<reference evidence="1 2" key="1">
    <citation type="submission" date="2017-10" db="EMBL/GenBank/DDBJ databases">
        <title>Comparative genomics in systemic dimorphic fungi from Ajellomycetaceae.</title>
        <authorList>
            <person name="Munoz J.F."/>
            <person name="Mcewen J.G."/>
            <person name="Clay O.K."/>
            <person name="Cuomo C.A."/>
        </authorList>
    </citation>
    <scope>NUCLEOTIDE SEQUENCE [LARGE SCALE GENOMIC DNA]</scope>
    <source>
        <strain evidence="1 2">UAMH7299</strain>
    </source>
</reference>
<dbReference type="STRING" id="1447883.A0A2B7YZB6"/>
<sequence>MSEPATTRSESIPVDSELLMASPFEGTRFRTQDTMRNPMKMIYASSAELNLVKFKHSNHWSLYDRHSWSSNTSLSSAITNYRVENGRRYHAYKDGEYWGPNDDEQNLQLSIGHHLFYLLHGGKLLLAPIAKDIERAIDIGTGTGQWAIDFADEYPHTSILGTDLSPIQPAFVPPNCRFEVDDACDAWVHPPNYFDLVHVRSLYGSVADWPAFYQQAYKHTKPGGYFEHCELTIHIKSDDGTLPDDHIFCQWSRIFLEAGEKINKTFRIAEHISGHAKDAGFEDVTEKWYKIPIGGWSSDPKMKTIGKWNYLQCDHGIEGWAMALLTRVMKWSYEDVQVFLDKMRAGLRDKSVHSYFEAATVYGRKPLEA</sequence>
<dbReference type="PANTHER" id="PTHR43591">
    <property type="entry name" value="METHYLTRANSFERASE"/>
    <property type="match status" value="1"/>
</dbReference>
<dbReference type="Pfam" id="PF13489">
    <property type="entry name" value="Methyltransf_23"/>
    <property type="match status" value="1"/>
</dbReference>
<dbReference type="AlphaFoldDB" id="A0A2B7YZB6"/>
<dbReference type="CDD" id="cd02440">
    <property type="entry name" value="AdoMet_MTases"/>
    <property type="match status" value="1"/>
</dbReference>
<accession>A0A2B7YZB6</accession>
<dbReference type="OrthoDB" id="2013972at2759"/>
<dbReference type="Gene3D" id="3.40.50.150">
    <property type="entry name" value="Vaccinia Virus protein VP39"/>
    <property type="match status" value="1"/>
</dbReference>
<dbReference type="InterPro" id="IPR029063">
    <property type="entry name" value="SAM-dependent_MTases_sf"/>
</dbReference>
<name>A0A2B7YZB6_POLH7</name>
<keyword evidence="2" id="KW-1185">Reference proteome</keyword>
<organism evidence="1 2">
    <name type="scientific">Polytolypa hystricis (strain UAMH7299)</name>
    <dbReference type="NCBI Taxonomy" id="1447883"/>
    <lineage>
        <taxon>Eukaryota</taxon>
        <taxon>Fungi</taxon>
        <taxon>Dikarya</taxon>
        <taxon>Ascomycota</taxon>
        <taxon>Pezizomycotina</taxon>
        <taxon>Eurotiomycetes</taxon>
        <taxon>Eurotiomycetidae</taxon>
        <taxon>Onygenales</taxon>
        <taxon>Onygenales incertae sedis</taxon>
        <taxon>Polytolypa</taxon>
    </lineage>
</organism>
<comment type="caution">
    <text evidence="1">The sequence shown here is derived from an EMBL/GenBank/DDBJ whole genome shotgun (WGS) entry which is preliminary data.</text>
</comment>
<dbReference type="EMBL" id="PDNA01000014">
    <property type="protein sequence ID" value="PGH26675.1"/>
    <property type="molecule type" value="Genomic_DNA"/>
</dbReference>
<dbReference type="SUPFAM" id="SSF53335">
    <property type="entry name" value="S-adenosyl-L-methionine-dependent methyltransferases"/>
    <property type="match status" value="1"/>
</dbReference>
<evidence type="ECO:0000313" key="1">
    <source>
        <dbReference type="EMBL" id="PGH26675.1"/>
    </source>
</evidence>
<dbReference type="Proteomes" id="UP000224634">
    <property type="component" value="Unassembled WGS sequence"/>
</dbReference>